<protein>
    <submittedName>
        <fullName evidence="1">Uncharacterized protein</fullName>
    </submittedName>
</protein>
<reference evidence="2" key="1">
    <citation type="submission" date="2013-09" db="EMBL/GenBank/DDBJ databases">
        <title>The Genome Sequence of Anopheles maculatus species B.</title>
        <authorList>
            <consortium name="The Broad Institute Genomics Platform"/>
            <person name="Neafsey D.E."/>
            <person name="Besansky N."/>
            <person name="Howell P."/>
            <person name="Walton C."/>
            <person name="Young S.K."/>
            <person name="Zeng Q."/>
            <person name="Gargeya S."/>
            <person name="Fitzgerald M."/>
            <person name="Haas B."/>
            <person name="Abouelleil A."/>
            <person name="Allen A.W."/>
            <person name="Alvarado L."/>
            <person name="Arachchi H.M."/>
            <person name="Berlin A.M."/>
            <person name="Chapman S.B."/>
            <person name="Gainer-Dewar J."/>
            <person name="Goldberg J."/>
            <person name="Griggs A."/>
            <person name="Gujja S."/>
            <person name="Hansen M."/>
            <person name="Howarth C."/>
            <person name="Imamovic A."/>
            <person name="Ireland A."/>
            <person name="Larimer J."/>
            <person name="McCowan C."/>
            <person name="Murphy C."/>
            <person name="Pearson M."/>
            <person name="Poon T.W."/>
            <person name="Priest M."/>
            <person name="Roberts A."/>
            <person name="Saif S."/>
            <person name="Shea T."/>
            <person name="Sisk P."/>
            <person name="Sykes S."/>
            <person name="Wortman J."/>
            <person name="Nusbaum C."/>
            <person name="Birren B."/>
        </authorList>
    </citation>
    <scope>NUCLEOTIDE SEQUENCE [LARGE SCALE GENOMIC DNA]</scope>
    <source>
        <strain evidence="2">maculatus3</strain>
    </source>
</reference>
<dbReference type="AlphaFoldDB" id="A0A182TBL1"/>
<name>A0A182TBL1_9DIPT</name>
<evidence type="ECO:0000313" key="1">
    <source>
        <dbReference type="EnsemblMetazoa" id="AMAM023553-PA"/>
    </source>
</evidence>
<dbReference type="VEuPathDB" id="VectorBase:AMAM023553"/>
<dbReference type="Proteomes" id="UP000075901">
    <property type="component" value="Unassembled WGS sequence"/>
</dbReference>
<accession>A0A182TBL1</accession>
<dbReference type="EnsemblMetazoa" id="AMAM023553-RA">
    <property type="protein sequence ID" value="AMAM023553-PA"/>
    <property type="gene ID" value="AMAM023553"/>
</dbReference>
<reference evidence="1" key="2">
    <citation type="submission" date="2020-05" db="UniProtKB">
        <authorList>
            <consortium name="EnsemblMetazoa"/>
        </authorList>
    </citation>
    <scope>IDENTIFICATION</scope>
    <source>
        <strain evidence="1">maculatus3</strain>
    </source>
</reference>
<proteinExistence type="predicted"/>
<keyword evidence="2" id="KW-1185">Reference proteome</keyword>
<sequence length="127" mass="13952">MVTTKATTINGFISGETVESQSFSKQFTHPIRREGTAEEETIMDHAMEIMQTIKNLKIDESASNGNAGKPTVDEVMATTSTNTFNGPTIRPIGTMASTVKASFEVLEHPSGIGPNIDRFRRMRIMTE</sequence>
<evidence type="ECO:0000313" key="2">
    <source>
        <dbReference type="Proteomes" id="UP000075901"/>
    </source>
</evidence>
<organism evidence="1 2">
    <name type="scientific">Anopheles maculatus</name>
    <dbReference type="NCBI Taxonomy" id="74869"/>
    <lineage>
        <taxon>Eukaryota</taxon>
        <taxon>Metazoa</taxon>
        <taxon>Ecdysozoa</taxon>
        <taxon>Arthropoda</taxon>
        <taxon>Hexapoda</taxon>
        <taxon>Insecta</taxon>
        <taxon>Pterygota</taxon>
        <taxon>Neoptera</taxon>
        <taxon>Endopterygota</taxon>
        <taxon>Diptera</taxon>
        <taxon>Nematocera</taxon>
        <taxon>Culicoidea</taxon>
        <taxon>Culicidae</taxon>
        <taxon>Anophelinae</taxon>
        <taxon>Anopheles</taxon>
        <taxon>Anopheles maculatus group</taxon>
    </lineage>
</organism>